<name>A0A5J9SN99_9POAL</name>
<accession>A0A5J9SN99</accession>
<protein>
    <submittedName>
        <fullName evidence="1">Uncharacterized protein</fullName>
    </submittedName>
</protein>
<feature type="non-terminal residue" evidence="1">
    <location>
        <position position="1"/>
    </location>
</feature>
<keyword evidence="2" id="KW-1185">Reference proteome</keyword>
<dbReference type="AlphaFoldDB" id="A0A5J9SN99"/>
<organism evidence="1 2">
    <name type="scientific">Eragrostis curvula</name>
    <name type="common">weeping love grass</name>
    <dbReference type="NCBI Taxonomy" id="38414"/>
    <lineage>
        <taxon>Eukaryota</taxon>
        <taxon>Viridiplantae</taxon>
        <taxon>Streptophyta</taxon>
        <taxon>Embryophyta</taxon>
        <taxon>Tracheophyta</taxon>
        <taxon>Spermatophyta</taxon>
        <taxon>Magnoliopsida</taxon>
        <taxon>Liliopsida</taxon>
        <taxon>Poales</taxon>
        <taxon>Poaceae</taxon>
        <taxon>PACMAD clade</taxon>
        <taxon>Chloridoideae</taxon>
        <taxon>Eragrostideae</taxon>
        <taxon>Eragrostidinae</taxon>
        <taxon>Eragrostis</taxon>
    </lineage>
</organism>
<sequence length="66" mass="7520">MDSWHGSWLRRRSNSASLSHQNSAVVADPTQLLSHQNSAVFPIQPRSLRSPPFFFFPILRFVGEPI</sequence>
<evidence type="ECO:0000313" key="1">
    <source>
        <dbReference type="EMBL" id="TVU00451.1"/>
    </source>
</evidence>
<gene>
    <name evidence="1" type="ORF">EJB05_54131</name>
</gene>
<evidence type="ECO:0000313" key="2">
    <source>
        <dbReference type="Proteomes" id="UP000324897"/>
    </source>
</evidence>
<dbReference type="Gramene" id="TVU00451">
    <property type="protein sequence ID" value="TVU00451"/>
    <property type="gene ID" value="EJB05_54131"/>
</dbReference>
<dbReference type="Proteomes" id="UP000324897">
    <property type="component" value="Unassembled WGS sequence"/>
</dbReference>
<comment type="caution">
    <text evidence="1">The sequence shown here is derived from an EMBL/GenBank/DDBJ whole genome shotgun (WGS) entry which is preliminary data.</text>
</comment>
<proteinExistence type="predicted"/>
<reference evidence="1 2" key="1">
    <citation type="journal article" date="2019" name="Sci. Rep.">
        <title>A high-quality genome of Eragrostis curvula grass provides insights into Poaceae evolution and supports new strategies to enhance forage quality.</title>
        <authorList>
            <person name="Carballo J."/>
            <person name="Santos B.A.C.M."/>
            <person name="Zappacosta D."/>
            <person name="Garbus I."/>
            <person name="Selva J.P."/>
            <person name="Gallo C.A."/>
            <person name="Diaz A."/>
            <person name="Albertini E."/>
            <person name="Caccamo M."/>
            <person name="Echenique V."/>
        </authorList>
    </citation>
    <scope>NUCLEOTIDE SEQUENCE [LARGE SCALE GENOMIC DNA]</scope>
    <source>
        <strain evidence="2">cv. Victoria</strain>
        <tissue evidence="1">Leaf</tissue>
    </source>
</reference>
<dbReference type="EMBL" id="RWGY01000585">
    <property type="protein sequence ID" value="TVU00451.1"/>
    <property type="molecule type" value="Genomic_DNA"/>
</dbReference>